<dbReference type="Pfam" id="PF15919">
    <property type="entry name" value="HicB_lk_antitox"/>
    <property type="match status" value="1"/>
</dbReference>
<comment type="caution">
    <text evidence="2">The sequence shown here is derived from an EMBL/GenBank/DDBJ whole genome shotgun (WGS) entry which is preliminary data.</text>
</comment>
<dbReference type="SUPFAM" id="SSF143100">
    <property type="entry name" value="TTHA1013/TTHA0281-like"/>
    <property type="match status" value="1"/>
</dbReference>
<dbReference type="InterPro" id="IPR031807">
    <property type="entry name" value="HicB-like"/>
</dbReference>
<reference evidence="2 3" key="1">
    <citation type="journal article" date="2016" name="Nat. Commun.">
        <title>Thousands of microbial genomes shed light on interconnected biogeochemical processes in an aquifer system.</title>
        <authorList>
            <person name="Anantharaman K."/>
            <person name="Brown C.T."/>
            <person name="Hug L.A."/>
            <person name="Sharon I."/>
            <person name="Castelle C.J."/>
            <person name="Probst A.J."/>
            <person name="Thomas B.C."/>
            <person name="Singh A."/>
            <person name="Wilkins M.J."/>
            <person name="Karaoz U."/>
            <person name="Brodie E.L."/>
            <person name="Williams K.H."/>
            <person name="Hubbard S.S."/>
            <person name="Banfield J.F."/>
        </authorList>
    </citation>
    <scope>NUCLEOTIDE SEQUENCE [LARGE SCALE GENOMIC DNA]</scope>
</reference>
<dbReference type="Proteomes" id="UP000177943">
    <property type="component" value="Unassembled WGS sequence"/>
</dbReference>
<dbReference type="InterPro" id="IPR051404">
    <property type="entry name" value="TA_system_antitoxin"/>
</dbReference>
<accession>A0A1G2MPU6</accession>
<protein>
    <recommendedName>
        <fullName evidence="1">HicB-like antitoxin of toxin-antitoxin system domain-containing protein</fullName>
    </recommendedName>
</protein>
<gene>
    <name evidence="2" type="ORF">A3D56_01805</name>
</gene>
<proteinExistence type="predicted"/>
<sequence>MLSKNLTLSVVVEKDDTGYVAECRELQGCYTEGKSYEEAIENIKEVIELHLEDRVDRGDLRIGDFVQGNVSLTTFSFVPPSRYVAKAKVA</sequence>
<dbReference type="EMBL" id="MHRP01000042">
    <property type="protein sequence ID" value="OHA25886.1"/>
    <property type="molecule type" value="Genomic_DNA"/>
</dbReference>
<organism evidence="2 3">
    <name type="scientific">Candidatus Taylorbacteria bacterium RIFCSPHIGHO2_02_FULL_45_35</name>
    <dbReference type="NCBI Taxonomy" id="1802311"/>
    <lineage>
        <taxon>Bacteria</taxon>
        <taxon>Candidatus Tayloriibacteriota</taxon>
    </lineage>
</organism>
<dbReference type="PANTHER" id="PTHR34504">
    <property type="entry name" value="ANTITOXIN HICB"/>
    <property type="match status" value="1"/>
</dbReference>
<dbReference type="InterPro" id="IPR035069">
    <property type="entry name" value="TTHA1013/TTHA0281-like"/>
</dbReference>
<evidence type="ECO:0000259" key="1">
    <source>
        <dbReference type="Pfam" id="PF15919"/>
    </source>
</evidence>
<dbReference type="Gene3D" id="3.30.160.250">
    <property type="match status" value="1"/>
</dbReference>
<evidence type="ECO:0000313" key="2">
    <source>
        <dbReference type="EMBL" id="OHA25886.1"/>
    </source>
</evidence>
<name>A0A1G2MPU6_9BACT</name>
<dbReference type="AlphaFoldDB" id="A0A1G2MPU6"/>
<feature type="domain" description="HicB-like antitoxin of toxin-antitoxin system" evidence="1">
    <location>
        <begin position="10"/>
        <end position="59"/>
    </location>
</feature>
<dbReference type="PANTHER" id="PTHR34504:SF2">
    <property type="entry name" value="UPF0150 PROTEIN SSL0259"/>
    <property type="match status" value="1"/>
</dbReference>
<evidence type="ECO:0000313" key="3">
    <source>
        <dbReference type="Proteomes" id="UP000177943"/>
    </source>
</evidence>